<feature type="domain" description="Transposase IS4-like" evidence="1">
    <location>
        <begin position="5"/>
        <end position="35"/>
    </location>
</feature>
<protein>
    <submittedName>
        <fullName evidence="2">Transposase</fullName>
    </submittedName>
</protein>
<dbReference type="InterPro" id="IPR002559">
    <property type="entry name" value="Transposase_11"/>
</dbReference>
<keyword evidence="3" id="KW-1185">Reference proteome</keyword>
<evidence type="ECO:0000313" key="2">
    <source>
        <dbReference type="EMBL" id="MFC0393409.1"/>
    </source>
</evidence>
<gene>
    <name evidence="2" type="ORF">ACFFJ8_18770</name>
</gene>
<name>A0ABV6JBY6_9BACL</name>
<evidence type="ECO:0000259" key="1">
    <source>
        <dbReference type="Pfam" id="PF01609"/>
    </source>
</evidence>
<accession>A0ABV6JBY6</accession>
<reference evidence="2 3" key="1">
    <citation type="submission" date="2024-09" db="EMBL/GenBank/DDBJ databases">
        <authorList>
            <person name="Sun Q."/>
            <person name="Mori K."/>
        </authorList>
    </citation>
    <scope>NUCLEOTIDE SEQUENCE [LARGE SCALE GENOMIC DNA]</scope>
    <source>
        <strain evidence="2 3">CCM 4839</strain>
    </source>
</reference>
<dbReference type="EMBL" id="JBHLVF010000033">
    <property type="protein sequence ID" value="MFC0393409.1"/>
    <property type="molecule type" value="Genomic_DNA"/>
</dbReference>
<proteinExistence type="predicted"/>
<dbReference type="Pfam" id="PF01609">
    <property type="entry name" value="DDE_Tnp_1"/>
    <property type="match status" value="1"/>
</dbReference>
<dbReference type="Proteomes" id="UP001589818">
    <property type="component" value="Unassembled WGS sequence"/>
</dbReference>
<sequence length="93" mass="10559">MKGKAIVTADRGYESYNNFAHIERKGWNYVIRVKDLDSNGILSGLRLPVSGEFDINVHLTLTKKQTKEVKAHPGIYKFVPSTSTFDFLDLQDN</sequence>
<dbReference type="RefSeq" id="WP_204821529.1">
    <property type="nucleotide sequence ID" value="NZ_JANHOF010000014.1"/>
</dbReference>
<organism evidence="2 3">
    <name type="scientific">Paenibacillus mendelii</name>
    <dbReference type="NCBI Taxonomy" id="206163"/>
    <lineage>
        <taxon>Bacteria</taxon>
        <taxon>Bacillati</taxon>
        <taxon>Bacillota</taxon>
        <taxon>Bacilli</taxon>
        <taxon>Bacillales</taxon>
        <taxon>Paenibacillaceae</taxon>
        <taxon>Paenibacillus</taxon>
    </lineage>
</organism>
<evidence type="ECO:0000313" key="3">
    <source>
        <dbReference type="Proteomes" id="UP001589818"/>
    </source>
</evidence>
<comment type="caution">
    <text evidence="2">The sequence shown here is derived from an EMBL/GenBank/DDBJ whole genome shotgun (WGS) entry which is preliminary data.</text>
</comment>